<dbReference type="InterPro" id="IPR036390">
    <property type="entry name" value="WH_DNA-bd_sf"/>
</dbReference>
<dbReference type="RefSeq" id="WP_028977745.1">
    <property type="nucleotide sequence ID" value="NZ_AP021853.1"/>
</dbReference>
<dbReference type="InterPro" id="IPR000847">
    <property type="entry name" value="LysR_HTH_N"/>
</dbReference>
<protein>
    <submittedName>
        <fullName evidence="7">LysR family transcriptional regulator</fullName>
    </submittedName>
</protein>
<keyword evidence="2" id="KW-0805">Transcription regulation</keyword>
<dbReference type="GO" id="GO:0000976">
    <property type="term" value="F:transcription cis-regulatory region binding"/>
    <property type="evidence" value="ECO:0007669"/>
    <property type="project" value="TreeGrafter"/>
</dbReference>
<organism evidence="6 9">
    <name type="scientific">Sporolactobacillus terrae</name>
    <dbReference type="NCBI Taxonomy" id="269673"/>
    <lineage>
        <taxon>Bacteria</taxon>
        <taxon>Bacillati</taxon>
        <taxon>Bacillota</taxon>
        <taxon>Bacilli</taxon>
        <taxon>Bacillales</taxon>
        <taxon>Sporolactobacillaceae</taxon>
        <taxon>Sporolactobacillus</taxon>
    </lineage>
</organism>
<dbReference type="GO" id="GO:0003700">
    <property type="term" value="F:DNA-binding transcription factor activity"/>
    <property type="evidence" value="ECO:0007669"/>
    <property type="project" value="InterPro"/>
</dbReference>
<dbReference type="SUPFAM" id="SSF46785">
    <property type="entry name" value="Winged helix' DNA-binding domain"/>
    <property type="match status" value="1"/>
</dbReference>
<comment type="similarity">
    <text evidence="1">Belongs to the LysR transcriptional regulatory family.</text>
</comment>
<keyword evidence="4" id="KW-0804">Transcription</keyword>
<dbReference type="PROSITE" id="PS50931">
    <property type="entry name" value="HTH_LYSR"/>
    <property type="match status" value="1"/>
</dbReference>
<evidence type="ECO:0000256" key="2">
    <source>
        <dbReference type="ARBA" id="ARBA00023015"/>
    </source>
</evidence>
<evidence type="ECO:0000259" key="5">
    <source>
        <dbReference type="PROSITE" id="PS50931"/>
    </source>
</evidence>
<dbReference type="PANTHER" id="PTHR30126:SF40">
    <property type="entry name" value="HTH-TYPE TRANSCRIPTIONAL REGULATOR GLTR"/>
    <property type="match status" value="1"/>
</dbReference>
<evidence type="ECO:0000256" key="4">
    <source>
        <dbReference type="ARBA" id="ARBA00023163"/>
    </source>
</evidence>
<dbReference type="Pfam" id="PF00126">
    <property type="entry name" value="HTH_1"/>
    <property type="match status" value="1"/>
</dbReference>
<keyword evidence="8" id="KW-1185">Reference proteome</keyword>
<dbReference type="PRINTS" id="PR00039">
    <property type="entry name" value="HTHLYSR"/>
</dbReference>
<evidence type="ECO:0000313" key="6">
    <source>
        <dbReference type="EMBL" id="BBN98224.1"/>
    </source>
</evidence>
<dbReference type="EMBL" id="AP021853">
    <property type="protein sequence ID" value="BBN98224.1"/>
    <property type="molecule type" value="Genomic_DNA"/>
</dbReference>
<evidence type="ECO:0000313" key="8">
    <source>
        <dbReference type="Proteomes" id="UP000285882"/>
    </source>
</evidence>
<evidence type="ECO:0000256" key="3">
    <source>
        <dbReference type="ARBA" id="ARBA00023125"/>
    </source>
</evidence>
<dbReference type="FunFam" id="1.10.10.10:FF:000001">
    <property type="entry name" value="LysR family transcriptional regulator"/>
    <property type="match status" value="1"/>
</dbReference>
<sequence length="88" mass="9880">MTIEQLETFLAVAEHKGFHHAAQKLYLTQPSVSSRIKTLEKELNVSLFVRHGRYISLSEQGLKLLPYAIGIIRLYDEARGALNGQTLG</sequence>
<feature type="domain" description="HTH lysR-type" evidence="5">
    <location>
        <begin position="1"/>
        <end position="58"/>
    </location>
</feature>
<evidence type="ECO:0000313" key="9">
    <source>
        <dbReference type="Proteomes" id="UP000326951"/>
    </source>
</evidence>
<dbReference type="PANTHER" id="PTHR30126">
    <property type="entry name" value="HTH-TYPE TRANSCRIPTIONAL REGULATOR"/>
    <property type="match status" value="1"/>
</dbReference>
<dbReference type="Proteomes" id="UP000285882">
    <property type="component" value="Chromosome"/>
</dbReference>
<reference evidence="6 9" key="2">
    <citation type="submission" date="2019-09" db="EMBL/GenBank/DDBJ databases">
        <title>Complete genome sequence of Sporolactobacillus terrae 70-3.</title>
        <authorList>
            <person name="Tanaka N."/>
            <person name="Shiwa Y."/>
            <person name="Fujita N."/>
            <person name="Tanasupawat S."/>
        </authorList>
    </citation>
    <scope>NUCLEOTIDE SEQUENCE [LARGE SCALE GENOMIC DNA]</scope>
    <source>
        <strain evidence="6 9">70-3</strain>
    </source>
</reference>
<dbReference type="AlphaFoldDB" id="A0A410D752"/>
<name>A0A410D752_9BACL</name>
<dbReference type="Proteomes" id="UP000326951">
    <property type="component" value="Chromosome"/>
</dbReference>
<proteinExistence type="inferred from homology"/>
<dbReference type="STRING" id="1449983.GCA_000647835_03219"/>
<dbReference type="Gene3D" id="1.10.10.10">
    <property type="entry name" value="Winged helix-like DNA-binding domain superfamily/Winged helix DNA-binding domain"/>
    <property type="match status" value="1"/>
</dbReference>
<gene>
    <name evidence="7" type="ORF">C0674_04565</name>
    <name evidence="6" type="ORF">St703_09290</name>
</gene>
<evidence type="ECO:0000313" key="7">
    <source>
        <dbReference type="EMBL" id="QAA21948.1"/>
    </source>
</evidence>
<evidence type="ECO:0000256" key="1">
    <source>
        <dbReference type="ARBA" id="ARBA00009437"/>
    </source>
</evidence>
<dbReference type="InterPro" id="IPR036388">
    <property type="entry name" value="WH-like_DNA-bd_sf"/>
</dbReference>
<keyword evidence="3" id="KW-0238">DNA-binding</keyword>
<reference evidence="7 8" key="1">
    <citation type="submission" date="2018-01" db="EMBL/GenBank/DDBJ databases">
        <title>Complete genome sequencing of Sporolactobacillus terrae DLG3.</title>
        <authorList>
            <person name="Nam Y.-D."/>
            <person name="Kang J."/>
            <person name="Chung W.-H."/>
        </authorList>
    </citation>
    <scope>NUCLEOTIDE SEQUENCE [LARGE SCALE GENOMIC DNA]</scope>
    <source>
        <strain evidence="7 8">DLG3</strain>
    </source>
</reference>
<dbReference type="EMBL" id="CP025688">
    <property type="protein sequence ID" value="QAA21948.1"/>
    <property type="molecule type" value="Genomic_DNA"/>
</dbReference>
<accession>A0A410D752</accession>